<dbReference type="RefSeq" id="WP_006007613.1">
    <property type="nucleotide sequence ID" value="NZ_BAET01000033.1"/>
</dbReference>
<dbReference type="AlphaFoldDB" id="H5TF11"/>
<dbReference type="Proteomes" id="UP000053586">
    <property type="component" value="Unassembled WGS sequence"/>
</dbReference>
<dbReference type="EMBL" id="BAET01000033">
    <property type="protein sequence ID" value="GAB56938.1"/>
    <property type="molecule type" value="Genomic_DNA"/>
</dbReference>
<reference evidence="1 2" key="1">
    <citation type="journal article" date="2012" name="J. Bacteriol.">
        <title>Genome sequence of proteorhodopsin-containing sea ice bacterium Glaciecola punicea ACAM 611T.</title>
        <authorList>
            <person name="Qin Q.-L."/>
            <person name="Xie B.-B."/>
            <person name="Shu Y.-L."/>
            <person name="Rong J.-C."/>
            <person name="Zhao D.-L."/>
            <person name="Zhang X.-Y."/>
            <person name="Chen X.-L."/>
            <person name="Zhou B.-C."/>
            <person name="Zhanga Y.-Z."/>
        </authorList>
    </citation>
    <scope>NUCLEOTIDE SEQUENCE [LARGE SCALE GENOMIC DNA]</scope>
    <source>
        <strain evidence="1 2">ACAM 611</strain>
    </source>
</reference>
<proteinExistence type="predicted"/>
<reference evidence="1 2" key="2">
    <citation type="journal article" date="2017" name="Antonie Van Leeuwenhoek">
        <title>Rhizobium rhizosphaerae sp. nov., a novel species isolated from rice rhizosphere.</title>
        <authorList>
            <person name="Zhao J.J."/>
            <person name="Zhang J."/>
            <person name="Zhang R.J."/>
            <person name="Zhang C.W."/>
            <person name="Yin H.Q."/>
            <person name="Zhang X.X."/>
        </authorList>
    </citation>
    <scope>NUCLEOTIDE SEQUENCE [LARGE SCALE GENOMIC DNA]</scope>
    <source>
        <strain evidence="1 2">ACAM 611</strain>
    </source>
</reference>
<organism evidence="1 2">
    <name type="scientific">Glaciecola punicea ACAM 611</name>
    <dbReference type="NCBI Taxonomy" id="1121923"/>
    <lineage>
        <taxon>Bacteria</taxon>
        <taxon>Pseudomonadati</taxon>
        <taxon>Pseudomonadota</taxon>
        <taxon>Gammaproteobacteria</taxon>
        <taxon>Alteromonadales</taxon>
        <taxon>Alteromonadaceae</taxon>
        <taxon>Glaciecola</taxon>
    </lineage>
</organism>
<gene>
    <name evidence="1" type="ORF">GPUN_2824</name>
</gene>
<evidence type="ECO:0000313" key="1">
    <source>
        <dbReference type="EMBL" id="GAB56938.1"/>
    </source>
</evidence>
<dbReference type="Gene3D" id="3.30.70.1070">
    <property type="entry name" value="Sporulation related repeat"/>
    <property type="match status" value="1"/>
</dbReference>
<protein>
    <submittedName>
        <fullName evidence="1">Uncharacterized protein</fullName>
    </submittedName>
</protein>
<sequence length="55" mass="6396">MYKTQRYGGSWFVVLYKEAFGSIETPLKQLHSMPADVKEAQPFAKSINQIQQEIY</sequence>
<dbReference type="GO" id="GO:0042834">
    <property type="term" value="F:peptidoglycan binding"/>
    <property type="evidence" value="ECO:0007669"/>
    <property type="project" value="InterPro"/>
</dbReference>
<name>H5TF11_9ALTE</name>
<evidence type="ECO:0000313" key="2">
    <source>
        <dbReference type="Proteomes" id="UP000053586"/>
    </source>
</evidence>
<dbReference type="InterPro" id="IPR036680">
    <property type="entry name" value="SPOR-like_sf"/>
</dbReference>
<accession>H5TF11</accession>
<comment type="caution">
    <text evidence="1">The sequence shown here is derived from an EMBL/GenBank/DDBJ whole genome shotgun (WGS) entry which is preliminary data.</text>
</comment>
<dbReference type="OrthoDB" id="6189127at2"/>
<keyword evidence="2" id="KW-1185">Reference proteome</keyword>